<reference evidence="2" key="1">
    <citation type="submission" date="2023-03" db="EMBL/GenBank/DDBJ databases">
        <authorList>
            <person name="Shen W."/>
            <person name="Cai J."/>
        </authorList>
    </citation>
    <scope>NUCLEOTIDE SEQUENCE</scope>
    <source>
        <strain evidence="2">K72-2</strain>
    </source>
</reference>
<feature type="transmembrane region" description="Helical" evidence="1">
    <location>
        <begin position="12"/>
        <end position="32"/>
    </location>
</feature>
<comment type="caution">
    <text evidence="2">The sequence shown here is derived from an EMBL/GenBank/DDBJ whole genome shotgun (WGS) entry which is preliminary data.</text>
</comment>
<protein>
    <submittedName>
        <fullName evidence="2">Uncharacterized protein</fullName>
    </submittedName>
</protein>
<keyword evidence="1" id="KW-0472">Membrane</keyword>
<dbReference type="GeneID" id="83458195"/>
<dbReference type="AlphaFoldDB" id="A0AAQ1R2F1"/>
<dbReference type="Proteomes" id="UP001268896">
    <property type="component" value="Unassembled WGS sequence"/>
</dbReference>
<accession>A0AAQ1R2F1</accession>
<name>A0AAQ1R2F1_ENTCA</name>
<evidence type="ECO:0000313" key="3">
    <source>
        <dbReference type="Proteomes" id="UP001268896"/>
    </source>
</evidence>
<organism evidence="2 3">
    <name type="scientific">Enterococcus casseliflavus</name>
    <name type="common">Enterococcus flavescens</name>
    <dbReference type="NCBI Taxonomy" id="37734"/>
    <lineage>
        <taxon>Bacteria</taxon>
        <taxon>Bacillati</taxon>
        <taxon>Bacillota</taxon>
        <taxon>Bacilli</taxon>
        <taxon>Lactobacillales</taxon>
        <taxon>Enterococcaceae</taxon>
        <taxon>Enterococcus</taxon>
    </lineage>
</organism>
<feature type="transmembrane region" description="Helical" evidence="1">
    <location>
        <begin position="59"/>
        <end position="81"/>
    </location>
</feature>
<dbReference type="EMBL" id="JARQDV010000001">
    <property type="protein sequence ID" value="MDT2963121.1"/>
    <property type="molecule type" value="Genomic_DNA"/>
</dbReference>
<dbReference type="RefSeq" id="WP_008376271.1">
    <property type="nucleotide sequence ID" value="NZ_BAAAXK010000048.1"/>
</dbReference>
<keyword evidence="1" id="KW-1133">Transmembrane helix</keyword>
<sequence>MINFLKGLKIRILYIYSMISLLIGVYLSVNWIPVSVEGLSKSQKQELLREGSINWELGVVFKVLALILFLGALVKSIIYILNKKR</sequence>
<keyword evidence="1" id="KW-0812">Transmembrane</keyword>
<evidence type="ECO:0000256" key="1">
    <source>
        <dbReference type="SAM" id="Phobius"/>
    </source>
</evidence>
<evidence type="ECO:0000313" key="2">
    <source>
        <dbReference type="EMBL" id="MDT2963121.1"/>
    </source>
</evidence>
<proteinExistence type="predicted"/>
<gene>
    <name evidence="2" type="ORF">P7I32_00760</name>
</gene>